<dbReference type="Proteomes" id="UP001268864">
    <property type="component" value="Unassembled WGS sequence"/>
</dbReference>
<feature type="domain" description="DUF7344" evidence="1">
    <location>
        <begin position="55"/>
        <end position="81"/>
    </location>
</feature>
<dbReference type="InterPro" id="IPR036388">
    <property type="entry name" value="WH-like_DNA-bd_sf"/>
</dbReference>
<accession>A0ABU2FLH1</accession>
<dbReference type="EMBL" id="JAMQOS010000001">
    <property type="protein sequence ID" value="MDS0281605.1"/>
    <property type="molecule type" value="Genomic_DNA"/>
</dbReference>
<dbReference type="InterPro" id="IPR055768">
    <property type="entry name" value="DUF7344"/>
</dbReference>
<dbReference type="Gene3D" id="1.10.10.10">
    <property type="entry name" value="Winged helix-like DNA-binding domain superfamily/Winged helix DNA-binding domain"/>
    <property type="match status" value="1"/>
</dbReference>
<organism evidence="2 3">
    <name type="scientific">Haloarcula onubensis</name>
    <dbReference type="NCBI Taxonomy" id="2950539"/>
    <lineage>
        <taxon>Archaea</taxon>
        <taxon>Methanobacteriati</taxon>
        <taxon>Methanobacteriota</taxon>
        <taxon>Stenosarchaea group</taxon>
        <taxon>Halobacteria</taxon>
        <taxon>Halobacteriales</taxon>
        <taxon>Haloarculaceae</taxon>
        <taxon>Haloarcula</taxon>
    </lineage>
</organism>
<dbReference type="Pfam" id="PF24035">
    <property type="entry name" value="DUF7344"/>
    <property type="match status" value="1"/>
</dbReference>
<name>A0ABU2FLH1_9EURY</name>
<dbReference type="RefSeq" id="WP_310899439.1">
    <property type="nucleotide sequence ID" value="NZ_JAMQOS010000001.1"/>
</dbReference>
<protein>
    <submittedName>
        <fullName evidence="2">Helix-turn-helix domain-containing protein</fullName>
    </submittedName>
</protein>
<evidence type="ECO:0000259" key="1">
    <source>
        <dbReference type="Pfam" id="PF24035"/>
    </source>
</evidence>
<gene>
    <name evidence="2" type="ORF">NDI86_05675</name>
</gene>
<evidence type="ECO:0000313" key="2">
    <source>
        <dbReference type="EMBL" id="MDS0281605.1"/>
    </source>
</evidence>
<comment type="caution">
    <text evidence="2">The sequence shown here is derived from an EMBL/GenBank/DDBJ whole genome shotgun (WGS) entry which is preliminary data.</text>
</comment>
<proteinExistence type="predicted"/>
<reference evidence="2 3" key="1">
    <citation type="submission" date="2022-06" db="EMBL/GenBank/DDBJ databases">
        <title>Halomicroarcula sp. a new haloarchaeum isolate from saline soil.</title>
        <authorList>
            <person name="Strakova D."/>
            <person name="Galisteo C."/>
            <person name="Sanchez-Porro C."/>
            <person name="Ventosa A."/>
        </authorList>
    </citation>
    <scope>NUCLEOTIDE SEQUENCE [LARGE SCALE GENOMIC DNA]</scope>
    <source>
        <strain evidence="2 3">S3CR25-11</strain>
    </source>
</reference>
<evidence type="ECO:0000313" key="3">
    <source>
        <dbReference type="Proteomes" id="UP001268864"/>
    </source>
</evidence>
<sequence length="108" mass="12238">MTIAYTESSSDELFEILSHSVRRRVLTVLVRNEEHEAFSPEEFAPGNGPFDAFLASLHHVHLPKLAEAGFIRWNRERGTVTGGPRYDEVAPLVTLLLTHEDDLPVDWL</sequence>
<keyword evidence="3" id="KW-1185">Reference proteome</keyword>